<dbReference type="EC" id="4.2.1.126" evidence="1"/>
<name>A0ABU1JCK5_9MICC</name>
<protein>
    <submittedName>
        <fullName evidence="1">N-acetylmuramic acid 6-phosphate etherase</fullName>
        <ecNumber evidence="1">4.2.1.126</ecNumber>
    </submittedName>
</protein>
<proteinExistence type="predicted"/>
<gene>
    <name evidence="1" type="ORF">JOE69_001404</name>
</gene>
<dbReference type="GO" id="GO:0016829">
    <property type="term" value="F:lyase activity"/>
    <property type="evidence" value="ECO:0007669"/>
    <property type="project" value="UniProtKB-KW"/>
</dbReference>
<dbReference type="Proteomes" id="UP001185069">
    <property type="component" value="Unassembled WGS sequence"/>
</dbReference>
<evidence type="ECO:0000313" key="2">
    <source>
        <dbReference type="Proteomes" id="UP001185069"/>
    </source>
</evidence>
<accession>A0ABU1JCK5</accession>
<keyword evidence="2" id="KW-1185">Reference proteome</keyword>
<reference evidence="1 2" key="1">
    <citation type="submission" date="2023-07" db="EMBL/GenBank/DDBJ databases">
        <title>Sequencing the genomes of 1000 actinobacteria strains.</title>
        <authorList>
            <person name="Klenk H.-P."/>
        </authorList>
    </citation>
    <scope>NUCLEOTIDE SEQUENCE [LARGE SCALE GENOMIC DNA]</scope>
    <source>
        <strain evidence="1 2">DSM 14555</strain>
    </source>
</reference>
<dbReference type="Gene3D" id="3.40.50.10490">
    <property type="entry name" value="Glucose-6-phosphate isomerase like protein, domain 1"/>
    <property type="match status" value="1"/>
</dbReference>
<dbReference type="EMBL" id="JAVDQF010000001">
    <property type="protein sequence ID" value="MDR6269166.1"/>
    <property type="molecule type" value="Genomic_DNA"/>
</dbReference>
<evidence type="ECO:0000313" key="1">
    <source>
        <dbReference type="EMBL" id="MDR6269166.1"/>
    </source>
</evidence>
<organism evidence="1 2">
    <name type="scientific">Arthrobacter russicus</name>
    <dbReference type="NCBI Taxonomy" id="172040"/>
    <lineage>
        <taxon>Bacteria</taxon>
        <taxon>Bacillati</taxon>
        <taxon>Actinomycetota</taxon>
        <taxon>Actinomycetes</taxon>
        <taxon>Micrococcales</taxon>
        <taxon>Micrococcaceae</taxon>
        <taxon>Arthrobacter</taxon>
    </lineage>
</organism>
<keyword evidence="1" id="KW-0456">Lyase</keyword>
<sequence>MAESRADATTGLEPLLEAAARRPWVDLSDPRPEEIVALLNRRPDQDCFGSWGSAERIERAASRLGSRLADQGRVFLVAAEQPGRIGMLTADATQSPVEAFAGGAGPSAAARRTGGLRDSLAGAADMLALDLNQRDAVLVLGSGQDCDYARAVRQSADRSGALAIEIPADAGGPNETAAKLLVNLIATLALACSGRSGRTATLDLHTGSAQSPSRNEHVVMAATGVDALTAALTLGSVGGSAKAAILILLTGLPAELALDMLQRRQSRLESTIDKR</sequence>
<comment type="caution">
    <text evidence="1">The sequence shown here is derived from an EMBL/GenBank/DDBJ whole genome shotgun (WGS) entry which is preliminary data.</text>
</comment>
<dbReference type="RefSeq" id="WP_309797268.1">
    <property type="nucleotide sequence ID" value="NZ_BAAAHY010000001.1"/>
</dbReference>